<feature type="binding site" evidence="1">
    <location>
        <position position="15"/>
    </location>
    <ligand>
        <name>Mg(2+)</name>
        <dbReference type="ChEBI" id="CHEBI:18420"/>
    </ligand>
</feature>
<feature type="active site" evidence="1">
    <location>
        <position position="36"/>
    </location>
</feature>
<name>A0ABS4XCD9_9MICC</name>
<feature type="binding site" evidence="1">
    <location>
        <position position="40"/>
    </location>
    <ligand>
        <name>substrate</name>
    </ligand>
</feature>
<evidence type="ECO:0000313" key="2">
    <source>
        <dbReference type="EMBL" id="MBP2386135.1"/>
    </source>
</evidence>
<proteinExistence type="inferred from homology"/>
<dbReference type="HAMAP" id="MF_00336">
    <property type="entry name" value="BioD"/>
    <property type="match status" value="1"/>
</dbReference>
<dbReference type="RefSeq" id="WP_209997096.1">
    <property type="nucleotide sequence ID" value="NZ_BAAAJY010000003.1"/>
</dbReference>
<dbReference type="Proteomes" id="UP001296993">
    <property type="component" value="Unassembled WGS sequence"/>
</dbReference>
<comment type="function">
    <text evidence="1">Catalyzes a mechanistically unusual reaction, the ATP-dependent insertion of CO2 between the N7 and N8 nitrogen atoms of 7,8-diaminopelargonic acid (DAPA, also called 7,8-diammoniononanoate) to form a ureido ring.</text>
</comment>
<keyword evidence="1" id="KW-0093">Biotin biosynthesis</keyword>
<dbReference type="EC" id="6.3.3.3" evidence="1"/>
<accession>A0ABS4XCD9</accession>
<comment type="similarity">
    <text evidence="1">Belongs to the dethiobiotin synthetase family.</text>
</comment>
<feature type="binding site" evidence="1">
    <location>
        <position position="116"/>
    </location>
    <ligand>
        <name>Mg(2+)</name>
        <dbReference type="ChEBI" id="CHEBI:18420"/>
    </ligand>
</feature>
<dbReference type="InterPro" id="IPR004472">
    <property type="entry name" value="DTB_synth_BioD"/>
</dbReference>
<feature type="binding site" evidence="1">
    <location>
        <position position="49"/>
    </location>
    <ligand>
        <name>ATP</name>
        <dbReference type="ChEBI" id="CHEBI:30616"/>
    </ligand>
</feature>
<feature type="binding site" evidence="1">
    <location>
        <begin position="177"/>
        <end position="178"/>
    </location>
    <ligand>
        <name>ATP</name>
        <dbReference type="ChEBI" id="CHEBI:30616"/>
    </ligand>
</feature>
<dbReference type="CDD" id="cd03109">
    <property type="entry name" value="DTBS"/>
    <property type="match status" value="1"/>
</dbReference>
<dbReference type="SUPFAM" id="SSF52540">
    <property type="entry name" value="P-loop containing nucleoside triphosphate hydrolases"/>
    <property type="match status" value="1"/>
</dbReference>
<keyword evidence="1" id="KW-0963">Cytoplasm</keyword>
<comment type="pathway">
    <text evidence="1">Cofactor biosynthesis; biotin biosynthesis; biotin from 7,8-diaminononanoate: step 1/2.</text>
</comment>
<feature type="binding site" evidence="1">
    <location>
        <begin position="116"/>
        <end position="119"/>
    </location>
    <ligand>
        <name>ATP</name>
        <dbReference type="ChEBI" id="CHEBI:30616"/>
    </ligand>
</feature>
<dbReference type="NCBIfam" id="TIGR00347">
    <property type="entry name" value="bioD"/>
    <property type="match status" value="1"/>
</dbReference>
<organism evidence="2 3">
    <name type="scientific">Paeniglutamicibacter kerguelensis</name>
    <dbReference type="NCBI Taxonomy" id="254788"/>
    <lineage>
        <taxon>Bacteria</taxon>
        <taxon>Bacillati</taxon>
        <taxon>Actinomycetota</taxon>
        <taxon>Actinomycetes</taxon>
        <taxon>Micrococcales</taxon>
        <taxon>Micrococcaceae</taxon>
        <taxon>Paeniglutamicibacter</taxon>
    </lineage>
</organism>
<keyword evidence="3" id="KW-1185">Reference proteome</keyword>
<keyword evidence="1" id="KW-0067">ATP-binding</keyword>
<feature type="binding site" evidence="1">
    <location>
        <begin position="11"/>
        <end position="16"/>
    </location>
    <ligand>
        <name>ATP</name>
        <dbReference type="ChEBI" id="CHEBI:30616"/>
    </ligand>
</feature>
<comment type="subunit">
    <text evidence="1">Homodimer.</text>
</comment>
<keyword evidence="1" id="KW-0436">Ligase</keyword>
<sequence>MIYVVTGTDTDVGKTVVTAALAATALRRGDRVAVYKPTQTGVRPNEDGDVQNTARWLGAPDRLSVVEGIRLLEPMAPVDAALEEGGEAAADALPTMAEHVRRIKALAQGHDSVIVEGAGGLLVSLTRAGETIADLGAALDAHLVVVTRPDLGTLNHTALTLEAAVARGFARGTLVLGSYPGAPSALHVRNRGNLEALATDRGWDWVDGLPAGLVATGPAQGRNEVLWEAGRRLASVLA</sequence>
<keyword evidence="1" id="KW-0479">Metal-binding</keyword>
<comment type="catalytic activity">
    <reaction evidence="1">
        <text>(7R,8S)-7,8-diammoniononanoate + CO2 + ATP = (4R,5S)-dethiobiotin + ADP + phosphate + 3 H(+)</text>
        <dbReference type="Rhea" id="RHEA:15805"/>
        <dbReference type="ChEBI" id="CHEBI:15378"/>
        <dbReference type="ChEBI" id="CHEBI:16526"/>
        <dbReference type="ChEBI" id="CHEBI:30616"/>
        <dbReference type="ChEBI" id="CHEBI:43474"/>
        <dbReference type="ChEBI" id="CHEBI:149469"/>
        <dbReference type="ChEBI" id="CHEBI:149473"/>
        <dbReference type="ChEBI" id="CHEBI:456216"/>
        <dbReference type="EC" id="6.3.3.3"/>
    </reaction>
</comment>
<dbReference type="InterPro" id="IPR027417">
    <property type="entry name" value="P-loop_NTPase"/>
</dbReference>
<comment type="cofactor">
    <cofactor evidence="1">
        <name>Mg(2+)</name>
        <dbReference type="ChEBI" id="CHEBI:18420"/>
    </cofactor>
</comment>
<dbReference type="Pfam" id="PF13500">
    <property type="entry name" value="AAA_26"/>
    <property type="match status" value="1"/>
</dbReference>
<evidence type="ECO:0000256" key="1">
    <source>
        <dbReference type="HAMAP-Rule" id="MF_00336"/>
    </source>
</evidence>
<reference evidence="2 3" key="1">
    <citation type="submission" date="2021-03" db="EMBL/GenBank/DDBJ databases">
        <title>Sequencing the genomes of 1000 actinobacteria strains.</title>
        <authorList>
            <person name="Klenk H.-P."/>
        </authorList>
    </citation>
    <scope>NUCLEOTIDE SEQUENCE [LARGE SCALE GENOMIC DNA]</scope>
    <source>
        <strain evidence="2 3">DSM 15797</strain>
    </source>
</reference>
<keyword evidence="1" id="KW-0547">Nucleotide-binding</keyword>
<comment type="subcellular location">
    <subcellularLocation>
        <location evidence="1">Cytoplasm</location>
    </subcellularLocation>
</comment>
<feature type="binding site" evidence="1">
    <location>
        <position position="49"/>
    </location>
    <ligand>
        <name>Mg(2+)</name>
        <dbReference type="ChEBI" id="CHEBI:18420"/>
    </ligand>
</feature>
<comment type="caution">
    <text evidence="2">The sequence shown here is derived from an EMBL/GenBank/DDBJ whole genome shotgun (WGS) entry which is preliminary data.</text>
</comment>
<comment type="caution">
    <text evidence="1">Lacks conserved residue(s) required for the propagation of feature annotation.</text>
</comment>
<dbReference type="PANTHER" id="PTHR43210:SF5">
    <property type="entry name" value="DETHIOBIOTIN SYNTHETASE"/>
    <property type="match status" value="1"/>
</dbReference>
<evidence type="ECO:0000313" key="3">
    <source>
        <dbReference type="Proteomes" id="UP001296993"/>
    </source>
</evidence>
<dbReference type="Gene3D" id="3.40.50.300">
    <property type="entry name" value="P-loop containing nucleotide triphosphate hydrolases"/>
    <property type="match status" value="1"/>
</dbReference>
<protein>
    <recommendedName>
        <fullName evidence="1">ATP-dependent dethiobiotin synthetase BioD</fullName>
        <ecNumber evidence="1">6.3.3.3</ecNumber>
    </recommendedName>
    <alternativeName>
        <fullName evidence="1">DTB synthetase</fullName>
        <shortName evidence="1">DTBS</shortName>
    </alternativeName>
    <alternativeName>
        <fullName evidence="1">Dethiobiotin synthase</fullName>
    </alternativeName>
</protein>
<dbReference type="EMBL" id="JAGIOF010000001">
    <property type="protein sequence ID" value="MBP2386135.1"/>
    <property type="molecule type" value="Genomic_DNA"/>
</dbReference>
<gene>
    <name evidence="1" type="primary">bioD</name>
    <name evidence="2" type="ORF">JOF47_001646</name>
</gene>
<keyword evidence="1" id="KW-0460">Magnesium</keyword>
<dbReference type="PANTHER" id="PTHR43210">
    <property type="entry name" value="DETHIOBIOTIN SYNTHETASE"/>
    <property type="match status" value="1"/>
</dbReference>